<feature type="coiled-coil region" evidence="4">
    <location>
        <begin position="146"/>
        <end position="173"/>
    </location>
</feature>
<evidence type="ECO:0000256" key="3">
    <source>
        <dbReference type="ARBA" id="ARBA00022801"/>
    </source>
</evidence>
<dbReference type="PANTHER" id="PTHR30404">
    <property type="entry name" value="N-ACETYLMURAMOYL-L-ALANINE AMIDASE"/>
    <property type="match status" value="1"/>
</dbReference>
<dbReference type="GO" id="GO:0008745">
    <property type="term" value="F:N-acetylmuramoyl-L-alanine amidase activity"/>
    <property type="evidence" value="ECO:0007669"/>
    <property type="project" value="UniProtKB-EC"/>
</dbReference>
<accession>A0A7U3YNT3</accession>
<dbReference type="AlphaFoldDB" id="A0A7U3YNT3"/>
<evidence type="ECO:0000256" key="2">
    <source>
        <dbReference type="ARBA" id="ARBA00011901"/>
    </source>
</evidence>
<comment type="catalytic activity">
    <reaction evidence="1">
        <text>Hydrolyzes the link between N-acetylmuramoyl residues and L-amino acid residues in certain cell-wall glycopeptides.</text>
        <dbReference type="EC" id="3.5.1.28"/>
    </reaction>
</comment>
<evidence type="ECO:0000259" key="6">
    <source>
        <dbReference type="SMART" id="SM00646"/>
    </source>
</evidence>
<dbReference type="Gene3D" id="3.40.630.40">
    <property type="entry name" value="Zn-dependent exopeptidases"/>
    <property type="match status" value="1"/>
</dbReference>
<evidence type="ECO:0000256" key="5">
    <source>
        <dbReference type="SAM" id="MobiDB-lite"/>
    </source>
</evidence>
<dbReference type="FunFam" id="3.40.630.40:FF:000005">
    <property type="entry name" value="N-acetylmuramoyl-L-alanine amidase (AmiA)"/>
    <property type="match status" value="1"/>
</dbReference>
<reference evidence="7 8" key="1">
    <citation type="journal article" date="2011" name="Stand. Genomic Sci.">
        <title>Complete genome sequence of Desulfobulbus propionicus type strain (1pr3).</title>
        <authorList>
            <person name="Pagani I."/>
            <person name="Lapidus A."/>
            <person name="Nolan M."/>
            <person name="Lucas S."/>
            <person name="Hammon N."/>
            <person name="Deshpande S."/>
            <person name="Cheng J.F."/>
            <person name="Chertkov O."/>
            <person name="Davenport K."/>
            <person name="Tapia R."/>
            <person name="Han C."/>
            <person name="Goodwin L."/>
            <person name="Pitluck S."/>
            <person name="Liolios K."/>
            <person name="Mavromatis K."/>
            <person name="Ivanova N."/>
            <person name="Mikhailova N."/>
            <person name="Pati A."/>
            <person name="Chen A."/>
            <person name="Palaniappan K."/>
            <person name="Land M."/>
            <person name="Hauser L."/>
            <person name="Chang Y.J."/>
            <person name="Jeffries C.D."/>
            <person name="Detter J.C."/>
            <person name="Brambilla E."/>
            <person name="Kannan K.P."/>
            <person name="Djao O.D."/>
            <person name="Rohde M."/>
            <person name="Pukall R."/>
            <person name="Spring S."/>
            <person name="Goker M."/>
            <person name="Sikorski J."/>
            <person name="Woyke T."/>
            <person name="Bristow J."/>
            <person name="Eisen J.A."/>
            <person name="Markowitz V."/>
            <person name="Hugenholtz P."/>
            <person name="Kyrpides N.C."/>
            <person name="Klenk H.P."/>
        </authorList>
    </citation>
    <scope>NUCLEOTIDE SEQUENCE [LARGE SCALE GENOMIC DNA]</scope>
    <source>
        <strain evidence="8">ATCC 33891 / DSM 2032 / 1pr3</strain>
    </source>
</reference>
<feature type="domain" description="MurNAc-LAA" evidence="6">
    <location>
        <begin position="463"/>
        <end position="613"/>
    </location>
</feature>
<evidence type="ECO:0000256" key="1">
    <source>
        <dbReference type="ARBA" id="ARBA00001561"/>
    </source>
</evidence>
<dbReference type="PANTHER" id="PTHR30404:SF0">
    <property type="entry name" value="N-ACETYLMURAMOYL-L-ALANINE AMIDASE AMIC"/>
    <property type="match status" value="1"/>
</dbReference>
<dbReference type="Proteomes" id="UP000006365">
    <property type="component" value="Chromosome"/>
</dbReference>
<dbReference type="GO" id="GO:0009253">
    <property type="term" value="P:peptidoglycan catabolic process"/>
    <property type="evidence" value="ECO:0007669"/>
    <property type="project" value="InterPro"/>
</dbReference>
<dbReference type="KEGG" id="dpr:Despr_2650"/>
<feature type="compositionally biased region" description="Polar residues" evidence="5">
    <location>
        <begin position="349"/>
        <end position="358"/>
    </location>
</feature>
<sequence>MCALNFPILKRTHPVFPGVLAIFVIGAFFLALPFHHAWAAPQASIKIASGQKDTPDQQYQAAKKNLSRLEQEKAFGKDRSNWLNNASSFRQLHRSQKKGELGPPSLYMTAKVYRLTYSRFHIADDLDKAMLAYRELADLYPGHYLADDALLERAELLAANRAHEQEVRALYQQIVDLYPQGDQYQKARTFLSPPQNTEAKKTAATAPSPIASNGNLAHIAPAKFWSSAEYGRVVIESSAPLSFKETFNQSNDQHHRQLVLELEQSFIAPSLRAPTRMEAGLLKQVQTMQTNDKTVQVRFDFEPFAEYKIFTLNDPFRIIVDVHGQGETVSLVSKDKDQSQAAPVPDQPLQGTTGTVNANPIPISLTDLKKFPAEQRLPPQGITRTKNKESLSLAQQLGLGVRKIVIDPGHGGKDPGAMAFGLKEKDIVLAIAKKLANVLTSRYNYEVILTRTKDVYLPLEKRTAVANSQKCDLFISIHINAHTDKASGGIETYFLNLATDAGAMRVAALENATSTHSIGELEDILTNLMRNAKIDESTRLARFVHTTLVSGLKGKYPVRDLGVKQAPFYVLIGAEMPAILAELSFITNPGEAKLLQTEQYQDSMVNQIANGISNYVDHQRTAAASL</sequence>
<keyword evidence="3 7" id="KW-0378">Hydrolase</keyword>
<evidence type="ECO:0000313" key="8">
    <source>
        <dbReference type="Proteomes" id="UP000006365"/>
    </source>
</evidence>
<dbReference type="EC" id="3.5.1.28" evidence="2"/>
<dbReference type="InterPro" id="IPR011990">
    <property type="entry name" value="TPR-like_helical_dom_sf"/>
</dbReference>
<organism evidence="7 8">
    <name type="scientific">Desulfobulbus propionicus (strain ATCC 33891 / DSM 2032 / VKM B-1956 / 1pr3)</name>
    <dbReference type="NCBI Taxonomy" id="577650"/>
    <lineage>
        <taxon>Bacteria</taxon>
        <taxon>Pseudomonadati</taxon>
        <taxon>Thermodesulfobacteriota</taxon>
        <taxon>Desulfobulbia</taxon>
        <taxon>Desulfobulbales</taxon>
        <taxon>Desulfobulbaceae</taxon>
        <taxon>Desulfobulbus</taxon>
    </lineage>
</organism>
<dbReference type="RefSeq" id="WP_015725312.1">
    <property type="nucleotide sequence ID" value="NC_014972.1"/>
</dbReference>
<dbReference type="Gene3D" id="1.25.40.10">
    <property type="entry name" value="Tetratricopeptide repeat domain"/>
    <property type="match status" value="1"/>
</dbReference>
<dbReference type="Gene3D" id="2.60.40.3500">
    <property type="match status" value="1"/>
</dbReference>
<keyword evidence="4" id="KW-0175">Coiled coil</keyword>
<evidence type="ECO:0000256" key="4">
    <source>
        <dbReference type="SAM" id="Coils"/>
    </source>
</evidence>
<dbReference type="InterPro" id="IPR002508">
    <property type="entry name" value="MurNAc-LAA_cat"/>
</dbReference>
<proteinExistence type="predicted"/>
<dbReference type="SUPFAM" id="SSF53187">
    <property type="entry name" value="Zn-dependent exopeptidases"/>
    <property type="match status" value="1"/>
</dbReference>
<dbReference type="GO" id="GO:0030288">
    <property type="term" value="C:outer membrane-bounded periplasmic space"/>
    <property type="evidence" value="ECO:0007669"/>
    <property type="project" value="TreeGrafter"/>
</dbReference>
<evidence type="ECO:0000313" key="7">
    <source>
        <dbReference type="EMBL" id="ADW18786.1"/>
    </source>
</evidence>
<gene>
    <name evidence="7" type="ordered locus">Despr_2650</name>
</gene>
<keyword evidence="8" id="KW-1185">Reference proteome</keyword>
<protein>
    <recommendedName>
        <fullName evidence="2">N-acetylmuramoyl-L-alanine amidase</fullName>
        <ecNumber evidence="2">3.5.1.28</ecNumber>
    </recommendedName>
</protein>
<dbReference type="Pfam" id="PF01520">
    <property type="entry name" value="Amidase_3"/>
    <property type="match status" value="1"/>
</dbReference>
<feature type="region of interest" description="Disordered" evidence="5">
    <location>
        <begin position="333"/>
        <end position="360"/>
    </location>
</feature>
<dbReference type="CDD" id="cd02696">
    <property type="entry name" value="MurNAc-LAA"/>
    <property type="match status" value="1"/>
</dbReference>
<dbReference type="EMBL" id="CP002364">
    <property type="protein sequence ID" value="ADW18786.1"/>
    <property type="molecule type" value="Genomic_DNA"/>
</dbReference>
<dbReference type="InterPro" id="IPR050695">
    <property type="entry name" value="N-acetylmuramoyl_amidase_3"/>
</dbReference>
<name>A0A7U3YNT3_DESPD</name>
<dbReference type="SMART" id="SM00646">
    <property type="entry name" value="Ami_3"/>
    <property type="match status" value="1"/>
</dbReference>